<dbReference type="NCBIfam" id="TIGR00166">
    <property type="entry name" value="S6"/>
    <property type="match status" value="1"/>
</dbReference>
<evidence type="ECO:0000256" key="7">
    <source>
        <dbReference type="SAM" id="MobiDB-lite"/>
    </source>
</evidence>
<proteinExistence type="inferred from homology"/>
<evidence type="ECO:0000256" key="4">
    <source>
        <dbReference type="ARBA" id="ARBA00035104"/>
    </source>
</evidence>
<comment type="similarity">
    <text evidence="1 6">Belongs to the bacterial ribosomal protein bS6 family.</text>
</comment>
<keyword evidence="3 6" id="KW-0687">Ribonucleoprotein</keyword>
<dbReference type="CDD" id="cd00473">
    <property type="entry name" value="bS6"/>
    <property type="match status" value="1"/>
</dbReference>
<reference evidence="8 9" key="1">
    <citation type="submission" date="2017-03" db="EMBL/GenBank/DDBJ databases">
        <authorList>
            <person name="Afonso C.L."/>
            <person name="Miller P.J."/>
            <person name="Scott M.A."/>
            <person name="Spackman E."/>
            <person name="Goraichik I."/>
            <person name="Dimitrov K.M."/>
            <person name="Suarez D.L."/>
            <person name="Swayne D.E."/>
        </authorList>
    </citation>
    <scope>NUCLEOTIDE SEQUENCE [LARGE SCALE GENOMIC DNA]</scope>
    <source>
        <strain evidence="8 9">CECT 7691</strain>
    </source>
</reference>
<dbReference type="InterPro" id="IPR014717">
    <property type="entry name" value="Transl_elong_EF1B/ribsomal_bS6"/>
</dbReference>
<organism evidence="8 9">
    <name type="scientific">Oceanibacterium hippocampi</name>
    <dbReference type="NCBI Taxonomy" id="745714"/>
    <lineage>
        <taxon>Bacteria</taxon>
        <taxon>Pseudomonadati</taxon>
        <taxon>Pseudomonadota</taxon>
        <taxon>Alphaproteobacteria</taxon>
        <taxon>Sneathiellales</taxon>
        <taxon>Sneathiellaceae</taxon>
        <taxon>Oceanibacterium</taxon>
    </lineage>
</organism>
<dbReference type="InterPro" id="IPR020814">
    <property type="entry name" value="Ribosomal_S6_plastid/chlpt"/>
</dbReference>
<dbReference type="RefSeq" id="WP_085883282.1">
    <property type="nucleotide sequence ID" value="NZ_FWFR01000001.1"/>
</dbReference>
<sequence length="156" mass="17790">MPLYESVFIARQDISAQQAESLTEQFSTLIKDNGGTVGKTEYWGLRTLSYKIKKNRKGHYTLINLDAPAAAMQELERQYKINEDILRFMTIKVDELEETPSIMMQNKYARSDRGDRGDRGGRGDRGDRGPRRDRDSAPRGESSETRSEPTPTEEKA</sequence>
<evidence type="ECO:0000256" key="3">
    <source>
        <dbReference type="ARBA" id="ARBA00023274"/>
    </source>
</evidence>
<keyword evidence="6" id="KW-0694">RNA-binding</keyword>
<evidence type="ECO:0000313" key="8">
    <source>
        <dbReference type="EMBL" id="SLN48177.1"/>
    </source>
</evidence>
<protein>
    <recommendedName>
        <fullName evidence="5 6">Small ribosomal subunit protein bS6</fullName>
    </recommendedName>
</protein>
<feature type="region of interest" description="Disordered" evidence="7">
    <location>
        <begin position="99"/>
        <end position="156"/>
    </location>
</feature>
<dbReference type="GO" id="GO:0006412">
    <property type="term" value="P:translation"/>
    <property type="evidence" value="ECO:0007669"/>
    <property type="project" value="UniProtKB-UniRule"/>
</dbReference>
<dbReference type="GO" id="GO:0003735">
    <property type="term" value="F:structural constituent of ribosome"/>
    <property type="evidence" value="ECO:0007669"/>
    <property type="project" value="InterPro"/>
</dbReference>
<accession>A0A1Y5STU3</accession>
<dbReference type="InParanoid" id="A0A1Y5STU3"/>
<dbReference type="PANTHER" id="PTHR21011:SF1">
    <property type="entry name" value="SMALL RIBOSOMAL SUBUNIT PROTEIN BS6M"/>
    <property type="match status" value="1"/>
</dbReference>
<dbReference type="SUPFAM" id="SSF54995">
    <property type="entry name" value="Ribosomal protein S6"/>
    <property type="match status" value="1"/>
</dbReference>
<dbReference type="GO" id="GO:0022627">
    <property type="term" value="C:cytosolic small ribosomal subunit"/>
    <property type="evidence" value="ECO:0007669"/>
    <property type="project" value="TreeGrafter"/>
</dbReference>
<evidence type="ECO:0000256" key="2">
    <source>
        <dbReference type="ARBA" id="ARBA00022980"/>
    </source>
</evidence>
<dbReference type="Proteomes" id="UP000193200">
    <property type="component" value="Unassembled WGS sequence"/>
</dbReference>
<dbReference type="EMBL" id="FWFR01000001">
    <property type="protein sequence ID" value="SLN48177.1"/>
    <property type="molecule type" value="Genomic_DNA"/>
</dbReference>
<keyword evidence="9" id="KW-1185">Reference proteome</keyword>
<comment type="function">
    <text evidence="4 6">Binds together with bS18 to 16S ribosomal RNA.</text>
</comment>
<dbReference type="InterPro" id="IPR035980">
    <property type="entry name" value="Ribosomal_bS6_sf"/>
</dbReference>
<dbReference type="Pfam" id="PF01250">
    <property type="entry name" value="Ribosomal_S6"/>
    <property type="match status" value="1"/>
</dbReference>
<gene>
    <name evidence="6 8" type="primary">rpsF</name>
    <name evidence="8" type="ORF">OCH7691_02081</name>
</gene>
<dbReference type="HAMAP" id="MF_00360">
    <property type="entry name" value="Ribosomal_bS6"/>
    <property type="match status" value="1"/>
</dbReference>
<evidence type="ECO:0000256" key="6">
    <source>
        <dbReference type="HAMAP-Rule" id="MF_00360"/>
    </source>
</evidence>
<keyword evidence="6" id="KW-0699">rRNA-binding</keyword>
<dbReference type="FunCoup" id="A0A1Y5STU3">
    <property type="interactions" value="571"/>
</dbReference>
<dbReference type="AlphaFoldDB" id="A0A1Y5STU3"/>
<dbReference type="OrthoDB" id="9812702at2"/>
<evidence type="ECO:0000256" key="5">
    <source>
        <dbReference type="ARBA" id="ARBA00035294"/>
    </source>
</evidence>
<dbReference type="InterPro" id="IPR000529">
    <property type="entry name" value="Ribosomal_bS6"/>
</dbReference>
<evidence type="ECO:0000313" key="9">
    <source>
        <dbReference type="Proteomes" id="UP000193200"/>
    </source>
</evidence>
<dbReference type="PANTHER" id="PTHR21011">
    <property type="entry name" value="MITOCHONDRIAL 28S RIBOSOMAL PROTEIN S6"/>
    <property type="match status" value="1"/>
</dbReference>
<dbReference type="GO" id="GO:0070181">
    <property type="term" value="F:small ribosomal subunit rRNA binding"/>
    <property type="evidence" value="ECO:0007669"/>
    <property type="project" value="TreeGrafter"/>
</dbReference>
<keyword evidence="2 6" id="KW-0689">Ribosomal protein</keyword>
<feature type="compositionally biased region" description="Basic and acidic residues" evidence="7">
    <location>
        <begin position="109"/>
        <end position="156"/>
    </location>
</feature>
<name>A0A1Y5STU3_9PROT</name>
<evidence type="ECO:0000256" key="1">
    <source>
        <dbReference type="ARBA" id="ARBA00009512"/>
    </source>
</evidence>
<dbReference type="Gene3D" id="3.30.70.60">
    <property type="match status" value="1"/>
</dbReference>